<dbReference type="GO" id="GO:0006355">
    <property type="term" value="P:regulation of DNA-templated transcription"/>
    <property type="evidence" value="ECO:0007669"/>
    <property type="project" value="InterPro"/>
</dbReference>
<dbReference type="PANTHER" id="PTHR43214">
    <property type="entry name" value="TWO-COMPONENT RESPONSE REGULATOR"/>
    <property type="match status" value="1"/>
</dbReference>
<name>A0A1M4EML9_9ACTN</name>
<dbReference type="Gene3D" id="3.40.50.2300">
    <property type="match status" value="1"/>
</dbReference>
<dbReference type="InterPro" id="IPR016032">
    <property type="entry name" value="Sig_transdc_resp-reg_C-effctor"/>
</dbReference>
<dbReference type="Pfam" id="PF00072">
    <property type="entry name" value="Response_reg"/>
    <property type="match status" value="1"/>
</dbReference>
<evidence type="ECO:0000256" key="2">
    <source>
        <dbReference type="ARBA" id="ARBA00023015"/>
    </source>
</evidence>
<dbReference type="GO" id="GO:0003677">
    <property type="term" value="F:DNA binding"/>
    <property type="evidence" value="ECO:0007669"/>
    <property type="project" value="UniProtKB-KW"/>
</dbReference>
<dbReference type="SMART" id="SM00448">
    <property type="entry name" value="REC"/>
    <property type="match status" value="1"/>
</dbReference>
<dbReference type="GO" id="GO:0000160">
    <property type="term" value="P:phosphorelay signal transduction system"/>
    <property type="evidence" value="ECO:0007669"/>
    <property type="project" value="InterPro"/>
</dbReference>
<dbReference type="InterPro" id="IPR039420">
    <property type="entry name" value="WalR-like"/>
</dbReference>
<dbReference type="InterPro" id="IPR001789">
    <property type="entry name" value="Sig_transdc_resp-reg_receiver"/>
</dbReference>
<dbReference type="Pfam" id="PF00196">
    <property type="entry name" value="GerE"/>
    <property type="match status" value="1"/>
</dbReference>
<dbReference type="InterPro" id="IPR011006">
    <property type="entry name" value="CheY-like_superfamily"/>
</dbReference>
<protein>
    <submittedName>
        <fullName evidence="9">Regulatory protein, LuxR:Response regulator receiver</fullName>
    </submittedName>
</protein>
<evidence type="ECO:0000256" key="3">
    <source>
        <dbReference type="ARBA" id="ARBA00023125"/>
    </source>
</evidence>
<keyword evidence="3" id="KW-0238">DNA-binding</keyword>
<evidence type="ECO:0000256" key="1">
    <source>
        <dbReference type="ARBA" id="ARBA00022553"/>
    </source>
</evidence>
<feature type="domain" description="HTH luxR-type" evidence="7">
    <location>
        <begin position="147"/>
        <end position="212"/>
    </location>
</feature>
<proteinExistence type="predicted"/>
<feature type="modified residue" description="4-aspartylphosphate" evidence="5">
    <location>
        <position position="54"/>
    </location>
</feature>
<feature type="region of interest" description="Disordered" evidence="6">
    <location>
        <begin position="217"/>
        <end position="238"/>
    </location>
</feature>
<evidence type="ECO:0000256" key="5">
    <source>
        <dbReference type="PROSITE-ProRule" id="PRU00169"/>
    </source>
</evidence>
<dbReference type="CDD" id="cd17535">
    <property type="entry name" value="REC_NarL-like"/>
    <property type="match status" value="1"/>
</dbReference>
<dbReference type="RefSeq" id="WP_225268688.1">
    <property type="nucleotide sequence ID" value="NZ_CP084058.1"/>
</dbReference>
<reference evidence="9" key="1">
    <citation type="submission" date="2016-04" db="EMBL/GenBank/DDBJ databases">
        <authorList>
            <person name="Evans L.H."/>
            <person name="Alamgir A."/>
            <person name="Owens N."/>
            <person name="Weber N.D."/>
            <person name="Virtaneva K."/>
            <person name="Barbian K."/>
            <person name="Babar A."/>
            <person name="Rosenke K."/>
        </authorList>
    </citation>
    <scope>NUCLEOTIDE SEQUENCE</scope>
    <source>
        <strain evidence="9">Nono1</strain>
    </source>
</reference>
<evidence type="ECO:0000256" key="6">
    <source>
        <dbReference type="SAM" id="MobiDB-lite"/>
    </source>
</evidence>
<dbReference type="PROSITE" id="PS50043">
    <property type="entry name" value="HTH_LUXR_2"/>
    <property type="match status" value="1"/>
</dbReference>
<dbReference type="SUPFAM" id="SSF52172">
    <property type="entry name" value="CheY-like"/>
    <property type="match status" value="1"/>
</dbReference>
<dbReference type="AlphaFoldDB" id="A0A1M4EML9"/>
<evidence type="ECO:0000259" key="8">
    <source>
        <dbReference type="PROSITE" id="PS50110"/>
    </source>
</evidence>
<evidence type="ECO:0000313" key="9">
    <source>
        <dbReference type="EMBL" id="SBP00068.1"/>
    </source>
</evidence>
<keyword evidence="1 5" id="KW-0597">Phosphoprotein</keyword>
<dbReference type="CDD" id="cd06170">
    <property type="entry name" value="LuxR_C_like"/>
    <property type="match status" value="1"/>
</dbReference>
<dbReference type="PANTHER" id="PTHR43214:SF24">
    <property type="entry name" value="TRANSCRIPTIONAL REGULATORY PROTEIN NARL-RELATED"/>
    <property type="match status" value="1"/>
</dbReference>
<dbReference type="EMBL" id="LT559118">
    <property type="protein sequence ID" value="SBP00068.1"/>
    <property type="molecule type" value="Genomic_DNA"/>
</dbReference>
<feature type="domain" description="Response regulatory" evidence="8">
    <location>
        <begin position="3"/>
        <end position="119"/>
    </location>
</feature>
<sequence>MIKLLVADDDPMVRRHLQTILASTGEIEVVAEAEDGAEAVEAVLRTAPDVVLMDIRMPGVDGITATAEITRLSTPPAVIALTTFDSDTHVLRALAAGASGFLVKSTPPEDLLDLVKVAAQGHTVLSPTAARHLISRSARTDDHTRAAQEKADALSERERDVLGCLGEGLANGEIAARLFLSETTVKSYVSRLLDKLGLANRTQAGLLAHQARLVPDNRQDETPLRACQAKSPENGQER</sequence>
<accession>A0A1M4EML9</accession>
<dbReference type="PRINTS" id="PR00038">
    <property type="entry name" value="HTHLUXR"/>
</dbReference>
<evidence type="ECO:0000259" key="7">
    <source>
        <dbReference type="PROSITE" id="PS50043"/>
    </source>
</evidence>
<gene>
    <name evidence="9" type="ORF">BN4615_P9584</name>
</gene>
<dbReference type="SMART" id="SM00421">
    <property type="entry name" value="HTH_LUXR"/>
    <property type="match status" value="1"/>
</dbReference>
<dbReference type="InterPro" id="IPR000792">
    <property type="entry name" value="Tscrpt_reg_LuxR_C"/>
</dbReference>
<evidence type="ECO:0000256" key="4">
    <source>
        <dbReference type="ARBA" id="ARBA00023163"/>
    </source>
</evidence>
<keyword evidence="4" id="KW-0804">Transcription</keyword>
<keyword evidence="2" id="KW-0805">Transcription regulation</keyword>
<dbReference type="PROSITE" id="PS50110">
    <property type="entry name" value="RESPONSE_REGULATORY"/>
    <property type="match status" value="1"/>
</dbReference>
<dbReference type="SUPFAM" id="SSF46894">
    <property type="entry name" value="C-terminal effector domain of the bipartite response regulators"/>
    <property type="match status" value="1"/>
</dbReference>
<organism evidence="9">
    <name type="scientific">Nonomuraea gerenzanensis</name>
    <dbReference type="NCBI Taxonomy" id="93944"/>
    <lineage>
        <taxon>Bacteria</taxon>
        <taxon>Bacillati</taxon>
        <taxon>Actinomycetota</taxon>
        <taxon>Actinomycetes</taxon>
        <taxon>Streptosporangiales</taxon>
        <taxon>Streptosporangiaceae</taxon>
        <taxon>Nonomuraea</taxon>
    </lineage>
</organism>
<dbReference type="PROSITE" id="PS00622">
    <property type="entry name" value="HTH_LUXR_1"/>
    <property type="match status" value="1"/>
</dbReference>
<dbReference type="InterPro" id="IPR058245">
    <property type="entry name" value="NreC/VraR/RcsB-like_REC"/>
</dbReference>